<keyword evidence="2" id="KW-1185">Reference proteome</keyword>
<proteinExistence type="predicted"/>
<dbReference type="EMBL" id="JAINUY010000006">
    <property type="protein sequence ID" value="MBZ4036729.1"/>
    <property type="molecule type" value="Genomic_DNA"/>
</dbReference>
<dbReference type="RefSeq" id="WP_223708913.1">
    <property type="nucleotide sequence ID" value="NZ_JAINUY010000006.1"/>
</dbReference>
<evidence type="ECO:0000313" key="1">
    <source>
        <dbReference type="EMBL" id="MBZ4036729.1"/>
    </source>
</evidence>
<dbReference type="AlphaFoldDB" id="A0A9X1KRR1"/>
<organism evidence="1 2">
    <name type="scientific">Flavobacterium potami</name>
    <dbReference type="NCBI Taxonomy" id="2872310"/>
    <lineage>
        <taxon>Bacteria</taxon>
        <taxon>Pseudomonadati</taxon>
        <taxon>Bacteroidota</taxon>
        <taxon>Flavobacteriia</taxon>
        <taxon>Flavobacteriales</taxon>
        <taxon>Flavobacteriaceae</taxon>
        <taxon>Flavobacterium</taxon>
    </lineage>
</organism>
<accession>A0A9X1KRR1</accession>
<dbReference type="Pfam" id="PF11888">
    <property type="entry name" value="DUF3408"/>
    <property type="match status" value="1"/>
</dbReference>
<evidence type="ECO:0000313" key="2">
    <source>
        <dbReference type="Proteomes" id="UP001139366"/>
    </source>
</evidence>
<reference evidence="1 2" key="1">
    <citation type="journal article" date="2023" name="Antonie Van Leeuwenhoek">
        <title>Flavobacterium potami sp. nov., a multi-metal resistance genes harbouring bacterium isolated from shallow river silt.</title>
        <authorList>
            <person name="Li S."/>
            <person name="Mao S."/>
            <person name="Mu W."/>
            <person name="Guo B."/>
            <person name="Li C."/>
            <person name="Zhu Q."/>
            <person name="Hou X."/>
            <person name="Zhao Y."/>
            <person name="Wei S."/>
            <person name="Liu H."/>
            <person name="Liu A."/>
        </authorList>
    </citation>
    <scope>NUCLEOTIDE SEQUENCE [LARGE SCALE GENOMIC DNA]</scope>
    <source>
        <strain evidence="1 2">17A</strain>
    </source>
</reference>
<dbReference type="InterPro" id="IPR021823">
    <property type="entry name" value="DUF3408"/>
</dbReference>
<protein>
    <submittedName>
        <fullName evidence="1">DUF3408 domain-containing protein</fullName>
    </submittedName>
</protein>
<sequence length="109" mass="13297">MNILNRFYDEETSEKQEGFAKHGHIRRKAKMNERIYEKAFLRMNEMQKRGSKSIYLSAENHERLTRIVQIVGEDKIPLFAYLNNILEHHFKVFEQTITKEFKEKYKRLF</sequence>
<name>A0A9X1KRR1_9FLAO</name>
<dbReference type="Proteomes" id="UP001139366">
    <property type="component" value="Unassembled WGS sequence"/>
</dbReference>
<comment type="caution">
    <text evidence="1">The sequence shown here is derived from an EMBL/GenBank/DDBJ whole genome shotgun (WGS) entry which is preliminary data.</text>
</comment>
<gene>
    <name evidence="1" type="ORF">K6T82_18305</name>
</gene>